<dbReference type="STRING" id="1465490.SAMN05444277_106309"/>
<protein>
    <submittedName>
        <fullName evidence="2">Pimeloyl-ACP methyl ester carboxylesterase</fullName>
    </submittedName>
</protein>
<dbReference type="InterPro" id="IPR000073">
    <property type="entry name" value="AB_hydrolase_1"/>
</dbReference>
<evidence type="ECO:0000313" key="3">
    <source>
        <dbReference type="Proteomes" id="UP000199031"/>
    </source>
</evidence>
<dbReference type="Gene3D" id="3.40.50.1820">
    <property type="entry name" value="alpha/beta hydrolase"/>
    <property type="match status" value="1"/>
</dbReference>
<gene>
    <name evidence="2" type="ORF">SAMN05444277_106309</name>
</gene>
<dbReference type="Pfam" id="PF00561">
    <property type="entry name" value="Abhydrolase_1"/>
    <property type="match status" value="1"/>
</dbReference>
<dbReference type="InterPro" id="IPR050266">
    <property type="entry name" value="AB_hydrolase_sf"/>
</dbReference>
<feature type="domain" description="AB hydrolase-1" evidence="1">
    <location>
        <begin position="44"/>
        <end position="170"/>
    </location>
</feature>
<sequence length="265" mass="29051">MLIMAGLFILNTNLQAQIIPVDSGYFKSFDNTKIYYEVRGNGFPVLLVHGFIVNSNSWRHAALYDSLIAAGKKVILVDLRGNGKSDKPHTDAAYNNDAEAKDLMLLLKHLHINKYDVVGYSRGSIITARLLALDKNLHKAVMGGMGSDFTNPDWPRRIQFYHALAFDTVASLHAMVQNVQKAGLDQEALALLQKYQPSTSKEILSKIKTPVLVIHGDSDVDNGNADELASFFPNATTAVTPGDHNHAASTPEFAAAVMAFLKKND</sequence>
<proteinExistence type="predicted"/>
<name>A0A1I5WNG0_9BACT</name>
<dbReference type="EMBL" id="FOXQ01000006">
    <property type="protein sequence ID" value="SFQ21352.1"/>
    <property type="molecule type" value="Genomic_DNA"/>
</dbReference>
<dbReference type="AlphaFoldDB" id="A0A1I5WNG0"/>
<reference evidence="2 3" key="1">
    <citation type="submission" date="2016-10" db="EMBL/GenBank/DDBJ databases">
        <authorList>
            <person name="de Groot N.N."/>
        </authorList>
    </citation>
    <scope>NUCLEOTIDE SEQUENCE [LARGE SCALE GENOMIC DNA]</scope>
    <source>
        <strain evidence="2 3">DSM 28286</strain>
    </source>
</reference>
<evidence type="ECO:0000313" key="2">
    <source>
        <dbReference type="EMBL" id="SFQ21352.1"/>
    </source>
</evidence>
<dbReference type="InterPro" id="IPR029058">
    <property type="entry name" value="AB_hydrolase_fold"/>
</dbReference>
<organism evidence="2 3">
    <name type="scientific">Parafilimonas terrae</name>
    <dbReference type="NCBI Taxonomy" id="1465490"/>
    <lineage>
        <taxon>Bacteria</taxon>
        <taxon>Pseudomonadati</taxon>
        <taxon>Bacteroidota</taxon>
        <taxon>Chitinophagia</taxon>
        <taxon>Chitinophagales</taxon>
        <taxon>Chitinophagaceae</taxon>
        <taxon>Parafilimonas</taxon>
    </lineage>
</organism>
<dbReference type="PANTHER" id="PTHR43798:SF28">
    <property type="entry name" value="AB HYDROLASE-1 DOMAIN-CONTAINING PROTEIN"/>
    <property type="match status" value="1"/>
</dbReference>
<dbReference type="PANTHER" id="PTHR43798">
    <property type="entry name" value="MONOACYLGLYCEROL LIPASE"/>
    <property type="match status" value="1"/>
</dbReference>
<dbReference type="Proteomes" id="UP000199031">
    <property type="component" value="Unassembled WGS sequence"/>
</dbReference>
<keyword evidence="3" id="KW-1185">Reference proteome</keyword>
<dbReference type="SUPFAM" id="SSF53474">
    <property type="entry name" value="alpha/beta-Hydrolases"/>
    <property type="match status" value="1"/>
</dbReference>
<evidence type="ECO:0000259" key="1">
    <source>
        <dbReference type="Pfam" id="PF00561"/>
    </source>
</evidence>
<dbReference type="GO" id="GO:0016020">
    <property type="term" value="C:membrane"/>
    <property type="evidence" value="ECO:0007669"/>
    <property type="project" value="TreeGrafter"/>
</dbReference>
<accession>A0A1I5WNG0</accession>